<dbReference type="InParanoid" id="G7E8H8"/>
<dbReference type="Proteomes" id="UP000009131">
    <property type="component" value="Unassembled WGS sequence"/>
</dbReference>
<dbReference type="HOGENOM" id="CLU_1471594_0_0_1"/>
<proteinExistence type="predicted"/>
<comment type="caution">
    <text evidence="1">The sequence shown here is derived from an EMBL/GenBank/DDBJ whole genome shotgun (WGS) entry which is preliminary data.</text>
</comment>
<dbReference type="EMBL" id="BABT02000211">
    <property type="protein sequence ID" value="GAA99138.1"/>
    <property type="molecule type" value="Genomic_DNA"/>
</dbReference>
<name>G7E8H8_MIXOS</name>
<evidence type="ECO:0000313" key="2">
    <source>
        <dbReference type="Proteomes" id="UP000009131"/>
    </source>
</evidence>
<organism evidence="1 2">
    <name type="scientific">Mixia osmundae (strain CBS 9802 / IAM 14324 / JCM 22182 / KY 12970)</name>
    <dbReference type="NCBI Taxonomy" id="764103"/>
    <lineage>
        <taxon>Eukaryota</taxon>
        <taxon>Fungi</taxon>
        <taxon>Dikarya</taxon>
        <taxon>Basidiomycota</taxon>
        <taxon>Pucciniomycotina</taxon>
        <taxon>Mixiomycetes</taxon>
        <taxon>Mixiales</taxon>
        <taxon>Mixiaceae</taxon>
        <taxon>Mixia</taxon>
    </lineage>
</organism>
<dbReference type="AlphaFoldDB" id="G7E8H8"/>
<gene>
    <name evidence="1" type="primary">Mo05828</name>
    <name evidence="1" type="ORF">E5Q_05828</name>
</gene>
<keyword evidence="2" id="KW-1185">Reference proteome</keyword>
<sequence length="184" mass="19657">TTAFISHAPLKSKLGRSTGSLRSYTLLPAHLKIARSTRSIRAAIELSLDNDAGGFLSAKSKPITITKAKIRLISRVSTRGGIDPRPKTRTDEQRLLVCPLSLVVEPGKTTSCQLDVDLQGEGGNPTANLPPSAKTPCWEVDYALSIALTIADSDVILQAFRGPLQLLPGVSLQEARGDLPSYQA</sequence>
<evidence type="ECO:0000313" key="1">
    <source>
        <dbReference type="EMBL" id="GAA99138.1"/>
    </source>
</evidence>
<protein>
    <recommendedName>
        <fullName evidence="3">Arrestin-like N-terminal domain-containing protein</fullName>
    </recommendedName>
</protein>
<evidence type="ECO:0008006" key="3">
    <source>
        <dbReference type="Google" id="ProtNLM"/>
    </source>
</evidence>
<reference evidence="1 2" key="2">
    <citation type="journal article" date="2012" name="Open Biol.">
        <title>Characteristics of nucleosomes and linker DNA regions on the genome of the basidiomycete Mixia osmundae revealed by mono- and dinucleosome mapping.</title>
        <authorList>
            <person name="Nishida H."/>
            <person name="Kondo S."/>
            <person name="Matsumoto T."/>
            <person name="Suzuki Y."/>
            <person name="Yoshikawa H."/>
            <person name="Taylor T.D."/>
            <person name="Sugiyama J."/>
        </authorList>
    </citation>
    <scope>NUCLEOTIDE SEQUENCE [LARGE SCALE GENOMIC DNA]</scope>
    <source>
        <strain evidence="2">CBS 9802 / IAM 14324 / JCM 22182 / KY 12970</strain>
    </source>
</reference>
<reference evidence="1 2" key="1">
    <citation type="journal article" date="2011" name="J. Gen. Appl. Microbiol.">
        <title>Draft genome sequencing of the enigmatic basidiomycete Mixia osmundae.</title>
        <authorList>
            <person name="Nishida H."/>
            <person name="Nagatsuka Y."/>
            <person name="Sugiyama J."/>
        </authorList>
    </citation>
    <scope>NUCLEOTIDE SEQUENCE [LARGE SCALE GENOMIC DNA]</scope>
    <source>
        <strain evidence="2">CBS 9802 / IAM 14324 / JCM 22182 / KY 12970</strain>
    </source>
</reference>
<feature type="non-terminal residue" evidence="1">
    <location>
        <position position="1"/>
    </location>
</feature>
<accession>G7E8H8</accession>